<gene>
    <name evidence="2" type="ORF">ERX46_07895</name>
</gene>
<dbReference type="OrthoDB" id="1466828at2"/>
<dbReference type="RefSeq" id="WP_130093317.1">
    <property type="nucleotide sequence ID" value="NZ_SETE01000003.1"/>
</dbReference>
<dbReference type="AlphaFoldDB" id="A0A4V1WFP1"/>
<feature type="chain" id="PRO_5020614368" description="T9SS type A sorting domain-containing protein" evidence="1">
    <location>
        <begin position="18"/>
        <end position="270"/>
    </location>
</feature>
<comment type="caution">
    <text evidence="2">The sequence shown here is derived from an EMBL/GenBank/DDBJ whole genome shotgun (WGS) entry which is preliminary data.</text>
</comment>
<protein>
    <recommendedName>
        <fullName evidence="4">T9SS type A sorting domain-containing protein</fullName>
    </recommendedName>
</protein>
<evidence type="ECO:0000313" key="2">
    <source>
        <dbReference type="EMBL" id="RYM33876.1"/>
    </source>
</evidence>
<feature type="signal peptide" evidence="1">
    <location>
        <begin position="1"/>
        <end position="17"/>
    </location>
</feature>
<accession>A0A4V1WFP1</accession>
<dbReference type="PROSITE" id="PS51257">
    <property type="entry name" value="PROKAR_LIPOPROTEIN"/>
    <property type="match status" value="1"/>
</dbReference>
<keyword evidence="3" id="KW-1185">Reference proteome</keyword>
<evidence type="ECO:0000313" key="3">
    <source>
        <dbReference type="Proteomes" id="UP000293952"/>
    </source>
</evidence>
<evidence type="ECO:0000256" key="1">
    <source>
        <dbReference type="SAM" id="SignalP"/>
    </source>
</evidence>
<sequence length="270" mass="30398">MKKRVKLILILITTCFAFSCKKQGCMDEYAANYDASAKKEIEGFCFYKTPIAGDYIPYHGPNTTTLTAIDRGFYEVFLHSSGWTEKWDCDKKAVFYGNNKNQLISAGDVFMIFINLPPFTEKLKQDENNFYDGHGWLGVGFPKFFPDTIVWEATGSQWPAFNLSTSVGFSERSLIQSAAPLYGQNYIFDVSPAPTADSIALDIYGQRNKLSKVISADLSNHTFSQNEIESLGRGNAVIRAVSMKYDVQANGGQMYYFLNQKIDTLQVMIK</sequence>
<name>A0A4V1WFP1_9FLAO</name>
<organism evidence="2 3">
    <name type="scientific">Brumimicrobium glaciale</name>
    <dbReference type="NCBI Taxonomy" id="200475"/>
    <lineage>
        <taxon>Bacteria</taxon>
        <taxon>Pseudomonadati</taxon>
        <taxon>Bacteroidota</taxon>
        <taxon>Flavobacteriia</taxon>
        <taxon>Flavobacteriales</taxon>
        <taxon>Crocinitomicaceae</taxon>
        <taxon>Brumimicrobium</taxon>
    </lineage>
</organism>
<reference evidence="2 3" key="1">
    <citation type="submission" date="2019-02" db="EMBL/GenBank/DDBJ databases">
        <title>Genome sequence of the sea-ice species Brumimicrobium glaciale.</title>
        <authorList>
            <person name="Bowman J.P."/>
        </authorList>
    </citation>
    <scope>NUCLEOTIDE SEQUENCE [LARGE SCALE GENOMIC DNA]</scope>
    <source>
        <strain evidence="2 3">IC156</strain>
    </source>
</reference>
<keyword evidence="1" id="KW-0732">Signal</keyword>
<proteinExistence type="predicted"/>
<dbReference type="EMBL" id="SETE01000003">
    <property type="protein sequence ID" value="RYM33876.1"/>
    <property type="molecule type" value="Genomic_DNA"/>
</dbReference>
<evidence type="ECO:0008006" key="4">
    <source>
        <dbReference type="Google" id="ProtNLM"/>
    </source>
</evidence>
<dbReference type="Proteomes" id="UP000293952">
    <property type="component" value="Unassembled WGS sequence"/>
</dbReference>